<evidence type="ECO:0000256" key="4">
    <source>
        <dbReference type="ARBA" id="ARBA00023136"/>
    </source>
</evidence>
<keyword evidence="2 5" id="KW-0812">Transmembrane</keyword>
<evidence type="ECO:0000256" key="2">
    <source>
        <dbReference type="ARBA" id="ARBA00022692"/>
    </source>
</evidence>
<feature type="transmembrane region" description="Helical" evidence="5">
    <location>
        <begin position="48"/>
        <end position="70"/>
    </location>
</feature>
<evidence type="ECO:0000256" key="5">
    <source>
        <dbReference type="SAM" id="Phobius"/>
    </source>
</evidence>
<keyword evidence="4 5" id="KW-0472">Membrane</keyword>
<keyword evidence="3 5" id="KW-1133">Transmembrane helix</keyword>
<evidence type="ECO:0000256" key="3">
    <source>
        <dbReference type="ARBA" id="ARBA00022989"/>
    </source>
</evidence>
<dbReference type="AlphaFoldDB" id="A0A318ERW5"/>
<feature type="transmembrane region" description="Helical" evidence="5">
    <location>
        <begin position="138"/>
        <end position="157"/>
    </location>
</feature>
<accession>A0A318ERW5</accession>
<proteinExistence type="predicted"/>
<organism evidence="6 7">
    <name type="scientific">Lachnotalea glycerini</name>
    <dbReference type="NCBI Taxonomy" id="1763509"/>
    <lineage>
        <taxon>Bacteria</taxon>
        <taxon>Bacillati</taxon>
        <taxon>Bacillota</taxon>
        <taxon>Clostridia</taxon>
        <taxon>Lachnospirales</taxon>
        <taxon>Lachnospiraceae</taxon>
        <taxon>Lachnotalea</taxon>
    </lineage>
</organism>
<evidence type="ECO:0000313" key="6">
    <source>
        <dbReference type="EMBL" id="PXV95699.1"/>
    </source>
</evidence>
<sequence length="196" mass="20983">MANNSTNVTPNTGGGEKELVRRLGLMSALVLGIGTTVGSGIFTSVGGVAGIAGTPMLTILAFLIGGLIMIPQNLCYTELMTAYPEDGLFIVYFREAGWNFLSFFGGWSCFWATDPVGIGIMALTVGNYLAYFTGWNTGTVRAVSIVLIIIFTLLHMIKMDAGAKFQNIITSVKIVPFILLVIVGLIHYGMSIEITN</sequence>
<feature type="transmembrane region" description="Helical" evidence="5">
    <location>
        <begin position="109"/>
        <end position="132"/>
    </location>
</feature>
<evidence type="ECO:0000256" key="1">
    <source>
        <dbReference type="ARBA" id="ARBA00004141"/>
    </source>
</evidence>
<dbReference type="Proteomes" id="UP000247523">
    <property type="component" value="Unassembled WGS sequence"/>
</dbReference>
<feature type="transmembrane region" description="Helical" evidence="5">
    <location>
        <begin position="169"/>
        <end position="190"/>
    </location>
</feature>
<dbReference type="GO" id="GO:0016020">
    <property type="term" value="C:membrane"/>
    <property type="evidence" value="ECO:0007669"/>
    <property type="project" value="UniProtKB-SubCell"/>
</dbReference>
<evidence type="ECO:0000313" key="7">
    <source>
        <dbReference type="Proteomes" id="UP000247523"/>
    </source>
</evidence>
<comment type="subcellular location">
    <subcellularLocation>
        <location evidence="1">Membrane</location>
        <topology evidence="1">Multi-pass membrane protein</topology>
    </subcellularLocation>
</comment>
<dbReference type="Pfam" id="PF13520">
    <property type="entry name" value="AA_permease_2"/>
    <property type="match status" value="1"/>
</dbReference>
<dbReference type="Gene3D" id="1.20.1740.10">
    <property type="entry name" value="Amino acid/polyamine transporter I"/>
    <property type="match status" value="1"/>
</dbReference>
<dbReference type="InterPro" id="IPR050598">
    <property type="entry name" value="AminoAcid_Transporter"/>
</dbReference>
<dbReference type="InterPro" id="IPR002293">
    <property type="entry name" value="AA/rel_permease1"/>
</dbReference>
<dbReference type="RefSeq" id="WP_242993337.1">
    <property type="nucleotide sequence ID" value="NZ_QICS01000001.1"/>
</dbReference>
<dbReference type="PANTHER" id="PTHR11785:SF512">
    <property type="entry name" value="SOBREMESA, ISOFORM B"/>
    <property type="match status" value="1"/>
</dbReference>
<protein>
    <submittedName>
        <fullName evidence="6">Amino acid permease-like protein</fullName>
    </submittedName>
</protein>
<dbReference type="PANTHER" id="PTHR11785">
    <property type="entry name" value="AMINO ACID TRANSPORTER"/>
    <property type="match status" value="1"/>
</dbReference>
<comment type="caution">
    <text evidence="6">The sequence shown here is derived from an EMBL/GenBank/DDBJ whole genome shotgun (WGS) entry which is preliminary data.</text>
</comment>
<feature type="transmembrane region" description="Helical" evidence="5">
    <location>
        <begin position="23"/>
        <end position="42"/>
    </location>
</feature>
<dbReference type="GO" id="GO:0015179">
    <property type="term" value="F:L-amino acid transmembrane transporter activity"/>
    <property type="evidence" value="ECO:0007669"/>
    <property type="project" value="TreeGrafter"/>
</dbReference>
<reference evidence="6 7" key="1">
    <citation type="submission" date="2018-05" db="EMBL/GenBank/DDBJ databases">
        <title>Genomic Encyclopedia of Type Strains, Phase IV (KMG-IV): sequencing the most valuable type-strain genomes for metagenomic binning, comparative biology and taxonomic classification.</title>
        <authorList>
            <person name="Goeker M."/>
        </authorList>
    </citation>
    <scope>NUCLEOTIDE SEQUENCE [LARGE SCALE GENOMIC DNA]</scope>
    <source>
        <strain evidence="6 7">DSM 28816</strain>
    </source>
</reference>
<dbReference type="EMBL" id="QICS01000001">
    <property type="protein sequence ID" value="PXV95699.1"/>
    <property type="molecule type" value="Genomic_DNA"/>
</dbReference>
<name>A0A318ERW5_9FIRM</name>
<gene>
    <name evidence="6" type="ORF">C8E03_101329</name>
</gene>